<name>A0A8I1WAF3_PLESH</name>
<protein>
    <submittedName>
        <fullName evidence="1">Uncharacterized protein</fullName>
    </submittedName>
</protein>
<dbReference type="AlphaFoldDB" id="A0A8I1WAF3"/>
<proteinExistence type="predicted"/>
<evidence type="ECO:0000313" key="1">
    <source>
        <dbReference type="EMBL" id="MBO1108739.1"/>
    </source>
</evidence>
<evidence type="ECO:0000313" key="2">
    <source>
        <dbReference type="Proteomes" id="UP000664658"/>
    </source>
</evidence>
<accession>A0A8I1WAF3</accession>
<dbReference type="EMBL" id="JAFNAA010000011">
    <property type="protein sequence ID" value="MBO1108739.1"/>
    <property type="molecule type" value="Genomic_DNA"/>
</dbReference>
<reference evidence="1" key="1">
    <citation type="submission" date="2021-03" db="EMBL/GenBank/DDBJ databases">
        <title>Plesiomonas shigelloides zfcc0051, isolated from zebrafish feces.</title>
        <authorList>
            <person name="Vanderhoek Z."/>
            <person name="Gaulke C."/>
        </authorList>
    </citation>
    <scope>NUCLEOTIDE SEQUENCE</scope>
    <source>
        <strain evidence="1">Zfcc0051</strain>
    </source>
</reference>
<dbReference type="RefSeq" id="WP_207542193.1">
    <property type="nucleotide sequence ID" value="NZ_JAFNAA010000011.1"/>
</dbReference>
<gene>
    <name evidence="1" type="ORF">J2R62_10995</name>
</gene>
<organism evidence="1 2">
    <name type="scientific">Plesiomonas shigelloides</name>
    <name type="common">Aeromonas shigelloides</name>
    <dbReference type="NCBI Taxonomy" id="703"/>
    <lineage>
        <taxon>Bacteria</taxon>
        <taxon>Pseudomonadati</taxon>
        <taxon>Pseudomonadota</taxon>
        <taxon>Gammaproteobacteria</taxon>
        <taxon>Enterobacterales</taxon>
        <taxon>Enterobacteriaceae</taxon>
        <taxon>Plesiomonas</taxon>
    </lineage>
</organism>
<comment type="caution">
    <text evidence="1">The sequence shown here is derived from an EMBL/GenBank/DDBJ whole genome shotgun (WGS) entry which is preliminary data.</text>
</comment>
<sequence length="75" mass="8704">MNKELGFNRNLNSKMSLGTICVDITTNKTDFVGTKYSYINTQSDRHFNYQRQRAEDICIEDIATALSHTIERQDQ</sequence>
<dbReference type="Proteomes" id="UP000664658">
    <property type="component" value="Unassembled WGS sequence"/>
</dbReference>